<dbReference type="Proteomes" id="UP000324222">
    <property type="component" value="Unassembled WGS sequence"/>
</dbReference>
<name>A0A5B7FYD0_PORTR</name>
<keyword evidence="2" id="KW-1185">Reference proteome</keyword>
<accession>A0A5B7FYD0</accession>
<gene>
    <name evidence="1" type="ORF">E2C01_044053</name>
</gene>
<reference evidence="1 2" key="1">
    <citation type="submission" date="2019-05" db="EMBL/GenBank/DDBJ databases">
        <title>Another draft genome of Portunus trituberculatus and its Hox gene families provides insights of decapod evolution.</title>
        <authorList>
            <person name="Jeong J.-H."/>
            <person name="Song I."/>
            <person name="Kim S."/>
            <person name="Choi T."/>
            <person name="Kim D."/>
            <person name="Ryu S."/>
            <person name="Kim W."/>
        </authorList>
    </citation>
    <scope>NUCLEOTIDE SEQUENCE [LARGE SCALE GENOMIC DNA]</scope>
    <source>
        <tissue evidence="1">Muscle</tissue>
    </source>
</reference>
<protein>
    <submittedName>
        <fullName evidence="1">Uncharacterized protein</fullName>
    </submittedName>
</protein>
<dbReference type="AlphaFoldDB" id="A0A5B7FYD0"/>
<proteinExistence type="predicted"/>
<sequence length="153" mass="16723">MRKLNFPSLWHLSVASKILGDPVPPASIPPALLSFPPGSSQPHALTPPYLYTPPSFPPSIIAPQTSIFSDAFYTTGFLPGFIFRFAYGRSVDGEVETQCGDSRVVVVVVVVVVPRLLLGRRRDYDSGAHKAARDSLLTWSTEEARRLITGQLT</sequence>
<organism evidence="1 2">
    <name type="scientific">Portunus trituberculatus</name>
    <name type="common">Swimming crab</name>
    <name type="synonym">Neptunus trituberculatus</name>
    <dbReference type="NCBI Taxonomy" id="210409"/>
    <lineage>
        <taxon>Eukaryota</taxon>
        <taxon>Metazoa</taxon>
        <taxon>Ecdysozoa</taxon>
        <taxon>Arthropoda</taxon>
        <taxon>Crustacea</taxon>
        <taxon>Multicrustacea</taxon>
        <taxon>Malacostraca</taxon>
        <taxon>Eumalacostraca</taxon>
        <taxon>Eucarida</taxon>
        <taxon>Decapoda</taxon>
        <taxon>Pleocyemata</taxon>
        <taxon>Brachyura</taxon>
        <taxon>Eubrachyura</taxon>
        <taxon>Portunoidea</taxon>
        <taxon>Portunidae</taxon>
        <taxon>Portuninae</taxon>
        <taxon>Portunus</taxon>
    </lineage>
</organism>
<dbReference type="EMBL" id="VSRR010009364">
    <property type="protein sequence ID" value="MPC50229.1"/>
    <property type="molecule type" value="Genomic_DNA"/>
</dbReference>
<evidence type="ECO:0000313" key="1">
    <source>
        <dbReference type="EMBL" id="MPC50229.1"/>
    </source>
</evidence>
<comment type="caution">
    <text evidence="1">The sequence shown here is derived from an EMBL/GenBank/DDBJ whole genome shotgun (WGS) entry which is preliminary data.</text>
</comment>
<evidence type="ECO:0000313" key="2">
    <source>
        <dbReference type="Proteomes" id="UP000324222"/>
    </source>
</evidence>